<protein>
    <submittedName>
        <fullName evidence="3">Uncharacterized protein</fullName>
    </submittedName>
</protein>
<proteinExistence type="inferred from homology"/>
<feature type="non-terminal residue" evidence="3">
    <location>
        <position position="106"/>
    </location>
</feature>
<comment type="similarity">
    <text evidence="1">Belongs to the short-chain dehydrogenases/reductases (SDR) family.</text>
</comment>
<dbReference type="OrthoDB" id="191139at2759"/>
<dbReference type="Pfam" id="PF00106">
    <property type="entry name" value="adh_short"/>
    <property type="match status" value="1"/>
</dbReference>
<name>A0A5J4VZL0_9EUKA</name>
<dbReference type="InterPro" id="IPR002347">
    <property type="entry name" value="SDR_fam"/>
</dbReference>
<gene>
    <name evidence="3" type="ORF">EZS28_016350</name>
</gene>
<accession>A0A5J4VZL0</accession>
<evidence type="ECO:0000256" key="2">
    <source>
        <dbReference type="ARBA" id="ARBA00023002"/>
    </source>
</evidence>
<dbReference type="Gene3D" id="3.40.50.720">
    <property type="entry name" value="NAD(P)-binding Rossmann-like Domain"/>
    <property type="match status" value="1"/>
</dbReference>
<evidence type="ECO:0000313" key="4">
    <source>
        <dbReference type="Proteomes" id="UP000324800"/>
    </source>
</evidence>
<dbReference type="AlphaFoldDB" id="A0A5J4VZL0"/>
<keyword evidence="2" id="KW-0560">Oxidoreductase</keyword>
<comment type="caution">
    <text evidence="3">The sequence shown here is derived from an EMBL/GenBank/DDBJ whole genome shotgun (WGS) entry which is preliminary data.</text>
</comment>
<dbReference type="PRINTS" id="PR00081">
    <property type="entry name" value="GDHRDH"/>
</dbReference>
<dbReference type="Proteomes" id="UP000324800">
    <property type="component" value="Unassembled WGS sequence"/>
</dbReference>
<organism evidence="3 4">
    <name type="scientific">Streblomastix strix</name>
    <dbReference type="NCBI Taxonomy" id="222440"/>
    <lineage>
        <taxon>Eukaryota</taxon>
        <taxon>Metamonada</taxon>
        <taxon>Preaxostyla</taxon>
        <taxon>Oxymonadida</taxon>
        <taxon>Streblomastigidae</taxon>
        <taxon>Streblomastix</taxon>
    </lineage>
</organism>
<dbReference type="SUPFAM" id="SSF51735">
    <property type="entry name" value="NAD(P)-binding Rossmann-fold domains"/>
    <property type="match status" value="1"/>
</dbReference>
<dbReference type="PANTHER" id="PTHR24320">
    <property type="entry name" value="RETINOL DEHYDROGENASE"/>
    <property type="match status" value="1"/>
</dbReference>
<reference evidence="3 4" key="1">
    <citation type="submission" date="2019-03" db="EMBL/GenBank/DDBJ databases">
        <title>Single cell metagenomics reveals metabolic interactions within the superorganism composed of flagellate Streblomastix strix and complex community of Bacteroidetes bacteria on its surface.</title>
        <authorList>
            <person name="Treitli S.C."/>
            <person name="Kolisko M."/>
            <person name="Husnik F."/>
            <person name="Keeling P."/>
            <person name="Hampl V."/>
        </authorList>
    </citation>
    <scope>NUCLEOTIDE SEQUENCE [LARGE SCALE GENOMIC DNA]</scope>
    <source>
        <strain evidence="3">ST1C</strain>
    </source>
</reference>
<dbReference type="PANTHER" id="PTHR24320:SF227">
    <property type="entry name" value="RETINOL DEHYDROGENASE 11"/>
    <property type="match status" value="1"/>
</dbReference>
<sequence>MNPDTERLLIESIQIPSDENYALITGCTHGIGKQIALKLAKQNFTVTIACRNFRQAELYVDELKETTGNENIHAIQLDLNSFASIRACAEEYKLLNIPLNILINNA</sequence>
<evidence type="ECO:0000256" key="1">
    <source>
        <dbReference type="ARBA" id="ARBA00006484"/>
    </source>
</evidence>
<evidence type="ECO:0000313" key="3">
    <source>
        <dbReference type="EMBL" id="KAA6388121.1"/>
    </source>
</evidence>
<dbReference type="GO" id="GO:0016491">
    <property type="term" value="F:oxidoreductase activity"/>
    <property type="evidence" value="ECO:0007669"/>
    <property type="project" value="UniProtKB-KW"/>
</dbReference>
<dbReference type="EMBL" id="SNRW01004111">
    <property type="protein sequence ID" value="KAA6388121.1"/>
    <property type="molecule type" value="Genomic_DNA"/>
</dbReference>
<dbReference type="InterPro" id="IPR036291">
    <property type="entry name" value="NAD(P)-bd_dom_sf"/>
</dbReference>